<gene>
    <name evidence="4" type="ORF">PVMG_02612</name>
</gene>
<dbReference type="SUPFAM" id="SSF50978">
    <property type="entry name" value="WD40 repeat-like"/>
    <property type="match status" value="1"/>
</dbReference>
<feature type="region of interest" description="Disordered" evidence="3">
    <location>
        <begin position="1033"/>
        <end position="1080"/>
    </location>
</feature>
<dbReference type="OrthoDB" id="386658at2759"/>
<evidence type="ECO:0000256" key="3">
    <source>
        <dbReference type="SAM" id="MobiDB-lite"/>
    </source>
</evidence>
<keyword evidence="2" id="KW-0677">Repeat</keyword>
<dbReference type="InterPro" id="IPR050630">
    <property type="entry name" value="WD_repeat_EMAP"/>
</dbReference>
<dbReference type="Gene3D" id="2.130.10.10">
    <property type="entry name" value="YVTN repeat-like/Quinoprotein amine dehydrogenase"/>
    <property type="match status" value="1"/>
</dbReference>
<proteinExistence type="predicted"/>
<dbReference type="InterPro" id="IPR015943">
    <property type="entry name" value="WD40/YVTN_repeat-like_dom_sf"/>
</dbReference>
<feature type="region of interest" description="Disordered" evidence="3">
    <location>
        <begin position="1249"/>
        <end position="1279"/>
    </location>
</feature>
<evidence type="ECO:0000256" key="2">
    <source>
        <dbReference type="ARBA" id="ARBA00022737"/>
    </source>
</evidence>
<evidence type="ECO:0000313" key="4">
    <source>
        <dbReference type="EMBL" id="KMZ94723.1"/>
    </source>
</evidence>
<feature type="compositionally biased region" description="Low complexity" evidence="3">
    <location>
        <begin position="597"/>
        <end position="610"/>
    </location>
</feature>
<feature type="region of interest" description="Disordered" evidence="3">
    <location>
        <begin position="565"/>
        <end position="614"/>
    </location>
</feature>
<feature type="compositionally biased region" description="Basic residues" evidence="3">
    <location>
        <begin position="1047"/>
        <end position="1056"/>
    </location>
</feature>
<protein>
    <submittedName>
        <fullName evidence="4">Uncharacterized protein</fullName>
    </submittedName>
</protein>
<organism evidence="4 5">
    <name type="scientific">Plasmodium vivax Mauritania I</name>
    <dbReference type="NCBI Taxonomy" id="1035515"/>
    <lineage>
        <taxon>Eukaryota</taxon>
        <taxon>Sar</taxon>
        <taxon>Alveolata</taxon>
        <taxon>Apicomplexa</taxon>
        <taxon>Aconoidasida</taxon>
        <taxon>Haemosporida</taxon>
        <taxon>Plasmodiidae</taxon>
        <taxon>Plasmodium</taxon>
        <taxon>Plasmodium (Plasmodium)</taxon>
    </lineage>
</organism>
<dbReference type="Proteomes" id="UP000053776">
    <property type="component" value="Unassembled WGS sequence"/>
</dbReference>
<dbReference type="PANTHER" id="PTHR13720:SF33">
    <property type="entry name" value="HELP DOMAIN-CONTAINING PROTEIN"/>
    <property type="match status" value="1"/>
</dbReference>
<keyword evidence="1" id="KW-0853">WD repeat</keyword>
<dbReference type="PANTHER" id="PTHR13720">
    <property type="entry name" value="WD-40 REPEAT PROTEIN"/>
    <property type="match status" value="1"/>
</dbReference>
<feature type="compositionally biased region" description="Low complexity" evidence="3">
    <location>
        <begin position="566"/>
        <end position="577"/>
    </location>
</feature>
<name>A0A0J9W3A5_PLAVI</name>
<feature type="region of interest" description="Disordered" evidence="3">
    <location>
        <begin position="439"/>
        <end position="459"/>
    </location>
</feature>
<accession>A0A0J9W3A5</accession>
<dbReference type="EMBL" id="KQ235014">
    <property type="protein sequence ID" value="KMZ94723.1"/>
    <property type="molecule type" value="Genomic_DNA"/>
</dbReference>
<feature type="compositionally biased region" description="Polar residues" evidence="3">
    <location>
        <begin position="1257"/>
        <end position="1266"/>
    </location>
</feature>
<dbReference type="InterPro" id="IPR036322">
    <property type="entry name" value="WD40_repeat_dom_sf"/>
</dbReference>
<evidence type="ECO:0000256" key="1">
    <source>
        <dbReference type="ARBA" id="ARBA00022574"/>
    </source>
</evidence>
<evidence type="ECO:0000313" key="5">
    <source>
        <dbReference type="Proteomes" id="UP000053776"/>
    </source>
</evidence>
<reference evidence="4 5" key="1">
    <citation type="submission" date="2011-08" db="EMBL/GenBank/DDBJ databases">
        <title>The Genome Sequence of Plasmodium vivax Mauritania I.</title>
        <authorList>
            <consortium name="The Broad Institute Genome Sequencing Platform"/>
            <consortium name="The Broad Institute Genome Sequencing Center for Infectious Disease"/>
            <person name="Neafsey D."/>
            <person name="Carlton J."/>
            <person name="Barnwell J."/>
            <person name="Collins W."/>
            <person name="Escalante A."/>
            <person name="Mullikin J."/>
            <person name="Saul A."/>
            <person name="Guigo R."/>
            <person name="Camara F."/>
            <person name="Young S.K."/>
            <person name="Zeng Q."/>
            <person name="Gargeya S."/>
            <person name="Fitzgerald M."/>
            <person name="Haas B."/>
            <person name="Abouelleil A."/>
            <person name="Alvarado L."/>
            <person name="Arachchi H.M."/>
            <person name="Berlin A."/>
            <person name="Brown A."/>
            <person name="Chapman S.B."/>
            <person name="Chen Z."/>
            <person name="Dunbar C."/>
            <person name="Freedman E."/>
            <person name="Gearin G."/>
            <person name="Gellesch M."/>
            <person name="Goldberg J."/>
            <person name="Griggs A."/>
            <person name="Gujja S."/>
            <person name="Heiman D."/>
            <person name="Howarth C."/>
            <person name="Larson L."/>
            <person name="Lui A."/>
            <person name="MacDonald P.J.P."/>
            <person name="Montmayeur A."/>
            <person name="Murphy C."/>
            <person name="Neiman D."/>
            <person name="Pearson M."/>
            <person name="Priest M."/>
            <person name="Roberts A."/>
            <person name="Saif S."/>
            <person name="Shea T."/>
            <person name="Shenoy N."/>
            <person name="Sisk P."/>
            <person name="Stolte C."/>
            <person name="Sykes S."/>
            <person name="Wortman J."/>
            <person name="Nusbaum C."/>
            <person name="Birren B."/>
        </authorList>
    </citation>
    <scope>NUCLEOTIDE SEQUENCE [LARGE SCALE GENOMIC DNA]</scope>
    <source>
        <strain evidence="4 5">Mauritania I</strain>
    </source>
</reference>
<sequence>MEFGVPPLGNDAAGRIEFTPEYVHGYCGGRNNILKFASRKVIYPVDNLVVVYDLLDRVQSIFAQHLNEVTLVRCRESGRTVLSAEESNSHVRIHLWDKHNFKILAKIKIKKKHFLDLEFLNDGDIFLLCKCAGRLVCLVLSVEGCRDGGVRLRRSGACVLKGEEGCYEAAQRRGRHNAEGEEVDGDGNRCIHGEVITKLGRRRMARAATGGSSAVRLFRQKRSRNDAHVIASRRAEGATPEKSYFRKITVAAAANFVQMEERRKGGLPHYEITFVIPFVKERKRSNRLLTEFRVSIPIDNNVCVYNGEYMLAYVMKNGVLYERLRNERVSSASFLNDGSFSRADQGLHFFSLLSMDLFMNGLSLCNLSGGGITCEGNLPNEGPLANEEQLNRRKCVTNQFDKFLGDEITALAVITCLCVNEGDNIDAVLRLQGGVQHGGRNVNPQVHHQKRGNAKKAHRRSKKILVVGSKRGVIITVNFRRPHRVEHLRKVSSDGIVSIFTHQNWVVVLSCSGVLHFLGMPNYEMCKSVDIFRSGGGDSPSVGSSRLSSMRGTSDWALLERGSLNSFGGSPPSSRSGVHMGDIPTGRSAQKKGETSSGGLPSSVKKSPPLSDKESKRTVCAPCLLDIYTLVLGTSNDEMVLHNLISNEMCSIYQNRKRINCFTLDTDHMFYNVERGLYKMSLFNYNTPVKVVTLTEGPISSFVFLSSGMLICGTARGSLFFFAVLKGGTKVINKIHMKEFTTAGVRGARCVRGIPNIPCVNSRVGRYDEQEEGPKKGNPNEVICSICEMVPNGRVAKRRNDGRMNGLSPREEQISWLVLNNAKNILLCATERCIYLFRIHVGGNEKVDLRYLRCLHFESTIVHVNLVQNYDNLFYVAVREGIHNSSGGNRYSYHLCSFSGAKSRRAKMIDLYRKVLLESTQLCPFLHPREGRFDLLNDKSVCLLSPYTFAVYSCTVRKTPKRDQANVQRGVSSHLSCVTSWGGELTTEGKNRSKERPTVCPFGKKARMGGSLFWKSGRTDRSGPGESTIRQAAQRGKEDIHKAPLKKDHRGKHKPRREATLKGPPNLSVDNNQAKKRQEELRGKKMKDYTKYKLLRNILQKRTSLESDGFFLHANRNGALDTGERYETHVGAPPSEALKEEEKNTSLGGYNGYIQVNEEEEEKWKGPISNRCNGDATDQNEVTRRTTLRGWSPEDSVKKYLRKYLGVVIAHEGEETGRTSNDAEEDPDGASAGDKQAVYFPLSEGVTGKVSTRKSHIGSSNTQGGTPIQGISVKPFRGDNEVGKTKLKGKKTLICEKALNGGFPRGIPHNGARCNHRGDEKRETRSYYSAQAYDKREVCLNSGDALRGGRPPIGDYADGINKDVKLNNHTQRMFDGQGGNAKCNPCGVKKGRNGSSTISTTNQKSDPKKICRMTIENDKIKPGKAPKQVVLRQMGKNIQSRENAEVKHPFNMCKIREKEKVDGRKTPLDDRVITSPRDCTNVYIKAPFAINSIEIVPDHR</sequence>
<feature type="compositionally biased region" description="Basic residues" evidence="3">
    <location>
        <begin position="447"/>
        <end position="459"/>
    </location>
</feature>
<feature type="compositionally biased region" description="Basic and acidic residues" evidence="3">
    <location>
        <begin position="1035"/>
        <end position="1046"/>
    </location>
</feature>
<feature type="region of interest" description="Disordered" evidence="3">
    <location>
        <begin position="1215"/>
        <end position="1234"/>
    </location>
</feature>